<protein>
    <submittedName>
        <fullName evidence="2">Uncharacterized protein</fullName>
    </submittedName>
</protein>
<sequence>MSSFKGVYLGPPLTPSDLSPLSTSTGSLPFILGSTSSTRAMILSSLDIPYTVKVKEIDERSIGKDIRQRGTKEDARELVAMLARAKRDALAPIILSDLSSSENEGGVLLATGDQVVTHEDMGILEKPLTISEASQFMEGYRRVPKVTTVGSFLLTHYPSGIEVCEVFEASVLFHQDLLKKDEEERLGGMRKGLLEELVESGAPVLKCAGGLMVENEIVKNFIKEVQGGEDAVLGLSRKAVLECMEVMDGKLREGVGK</sequence>
<organism evidence="2 3">
    <name type="scientific">Triparma columacea</name>
    <dbReference type="NCBI Taxonomy" id="722753"/>
    <lineage>
        <taxon>Eukaryota</taxon>
        <taxon>Sar</taxon>
        <taxon>Stramenopiles</taxon>
        <taxon>Ochrophyta</taxon>
        <taxon>Bolidophyceae</taxon>
        <taxon>Parmales</taxon>
        <taxon>Triparmaceae</taxon>
        <taxon>Triparma</taxon>
    </lineage>
</organism>
<dbReference type="Gene3D" id="3.90.950.10">
    <property type="match status" value="1"/>
</dbReference>
<reference evidence="3" key="1">
    <citation type="journal article" date="2023" name="Commun. Biol.">
        <title>Genome analysis of Parmales, the sister group of diatoms, reveals the evolutionary specialization of diatoms from phago-mixotrophs to photoautotrophs.</title>
        <authorList>
            <person name="Ban H."/>
            <person name="Sato S."/>
            <person name="Yoshikawa S."/>
            <person name="Yamada K."/>
            <person name="Nakamura Y."/>
            <person name="Ichinomiya M."/>
            <person name="Sato N."/>
            <person name="Blanc-Mathieu R."/>
            <person name="Endo H."/>
            <person name="Kuwata A."/>
            <person name="Ogata H."/>
        </authorList>
    </citation>
    <scope>NUCLEOTIDE SEQUENCE [LARGE SCALE GENOMIC DNA]</scope>
</reference>
<dbReference type="Proteomes" id="UP001165065">
    <property type="component" value="Unassembled WGS sequence"/>
</dbReference>
<dbReference type="InterPro" id="IPR003697">
    <property type="entry name" value="Maf-like"/>
</dbReference>
<dbReference type="InterPro" id="IPR029001">
    <property type="entry name" value="ITPase-like_fam"/>
</dbReference>
<dbReference type="PANTHER" id="PTHR43213">
    <property type="entry name" value="BIFUNCTIONAL DTTP/UTP PYROPHOSPHATASE/METHYLTRANSFERASE PROTEIN-RELATED"/>
    <property type="match status" value="1"/>
</dbReference>
<keyword evidence="1" id="KW-0378">Hydrolase</keyword>
<dbReference type="Pfam" id="PF02545">
    <property type="entry name" value="Maf"/>
    <property type="match status" value="1"/>
</dbReference>
<dbReference type="PANTHER" id="PTHR43213:SF4">
    <property type="entry name" value="7-METHYL-GTP PYROPHOSPHATASE"/>
    <property type="match status" value="1"/>
</dbReference>
<dbReference type="AlphaFoldDB" id="A0A9W7LEU6"/>
<evidence type="ECO:0000313" key="2">
    <source>
        <dbReference type="EMBL" id="GMI48445.1"/>
    </source>
</evidence>
<dbReference type="GO" id="GO:0047429">
    <property type="term" value="F:nucleoside triphosphate diphosphatase activity"/>
    <property type="evidence" value="ECO:0007669"/>
    <property type="project" value="InterPro"/>
</dbReference>
<dbReference type="OrthoDB" id="10267058at2759"/>
<comment type="caution">
    <text evidence="2">The sequence shown here is derived from an EMBL/GenBank/DDBJ whole genome shotgun (WGS) entry which is preliminary data.</text>
</comment>
<keyword evidence="3" id="KW-1185">Reference proteome</keyword>
<dbReference type="EMBL" id="BRYA01000399">
    <property type="protein sequence ID" value="GMI48445.1"/>
    <property type="molecule type" value="Genomic_DNA"/>
</dbReference>
<evidence type="ECO:0000256" key="1">
    <source>
        <dbReference type="ARBA" id="ARBA00022801"/>
    </source>
</evidence>
<name>A0A9W7LEU6_9STRA</name>
<dbReference type="SUPFAM" id="SSF52972">
    <property type="entry name" value="ITPase-like"/>
    <property type="match status" value="1"/>
</dbReference>
<gene>
    <name evidence="2" type="ORF">TrCOL_g6648</name>
</gene>
<evidence type="ECO:0000313" key="3">
    <source>
        <dbReference type="Proteomes" id="UP001165065"/>
    </source>
</evidence>
<proteinExistence type="predicted"/>
<accession>A0A9W7LEU6</accession>